<keyword evidence="4" id="KW-1185">Reference proteome</keyword>
<keyword evidence="2" id="KW-0812">Transmembrane</keyword>
<proteinExistence type="predicted"/>
<accession>A0A5J4KPW4</accession>
<dbReference type="AlphaFoldDB" id="A0A5J4KPW4"/>
<evidence type="ECO:0000313" key="3">
    <source>
        <dbReference type="EMBL" id="GER87246.1"/>
    </source>
</evidence>
<feature type="region of interest" description="Disordered" evidence="1">
    <location>
        <begin position="1"/>
        <end position="25"/>
    </location>
</feature>
<organism evidence="3 4">
    <name type="scientific">Dictyobacter vulcani</name>
    <dbReference type="NCBI Taxonomy" id="2607529"/>
    <lineage>
        <taxon>Bacteria</taxon>
        <taxon>Bacillati</taxon>
        <taxon>Chloroflexota</taxon>
        <taxon>Ktedonobacteria</taxon>
        <taxon>Ktedonobacterales</taxon>
        <taxon>Dictyobacteraceae</taxon>
        <taxon>Dictyobacter</taxon>
    </lineage>
</organism>
<evidence type="ECO:0000313" key="4">
    <source>
        <dbReference type="Proteomes" id="UP000326912"/>
    </source>
</evidence>
<feature type="transmembrane region" description="Helical" evidence="2">
    <location>
        <begin position="85"/>
        <end position="106"/>
    </location>
</feature>
<name>A0A5J4KPW4_9CHLR</name>
<evidence type="ECO:0000256" key="2">
    <source>
        <dbReference type="SAM" id="Phobius"/>
    </source>
</evidence>
<keyword evidence="2" id="KW-0472">Membrane</keyword>
<sequence length="368" mass="39472">MDNQKASFEDSPESRPPFRGHADPTHPINVDSYRQLHWEEQETVPSLQLSDGYKGSADGFSHHQASGEKLIPVRRSSIISTCIKFIPPALIIFLLIFLFSGGGNLLKGLVLAKIPIVQHVPISLPARVLIRSQRGQVHIHTGSANMVTITTNRATPAWSFGARPGMNVDENVVDNGHTVLINVARTEEHAQQNEQGINLDVAVPPGIDIQAIVQHGSVHIEGVRGTMNIEASGSINAQNVNSASGRITFKSHDGAIDVDQLGGQAFFTTYQGHIEVVNAHLTGLSRMNTQDGKIAFDGNVDPESTYSFGTRTGAVEVSLPSTASFALHIFAGSGAVDNAFESAFVGPVPRAQIEIVSISGNVEINENN</sequence>
<dbReference type="Proteomes" id="UP000326912">
    <property type="component" value="Unassembled WGS sequence"/>
</dbReference>
<keyword evidence="2" id="KW-1133">Transmembrane helix</keyword>
<dbReference type="EMBL" id="BKZW01000001">
    <property type="protein sequence ID" value="GER87246.1"/>
    <property type="molecule type" value="Genomic_DNA"/>
</dbReference>
<dbReference type="RefSeq" id="WP_151755269.1">
    <property type="nucleotide sequence ID" value="NZ_BKZW01000001.1"/>
</dbReference>
<comment type="caution">
    <text evidence="3">The sequence shown here is derived from an EMBL/GenBank/DDBJ whole genome shotgun (WGS) entry which is preliminary data.</text>
</comment>
<gene>
    <name evidence="3" type="ORF">KDW_14080</name>
</gene>
<reference evidence="3 4" key="1">
    <citation type="submission" date="2019-10" db="EMBL/GenBank/DDBJ databases">
        <title>Dictyobacter vulcani sp. nov., within the class Ktedonobacteria, isolated from soil of volcanic Mt. Zao.</title>
        <authorList>
            <person name="Zheng Y."/>
            <person name="Wang C.M."/>
            <person name="Sakai Y."/>
            <person name="Abe K."/>
            <person name="Yokota A."/>
            <person name="Yabe S."/>
        </authorList>
    </citation>
    <scope>NUCLEOTIDE SEQUENCE [LARGE SCALE GENOMIC DNA]</scope>
    <source>
        <strain evidence="3 4">W12</strain>
    </source>
</reference>
<protein>
    <submittedName>
        <fullName evidence="3">Uncharacterized protein</fullName>
    </submittedName>
</protein>
<evidence type="ECO:0000256" key="1">
    <source>
        <dbReference type="SAM" id="MobiDB-lite"/>
    </source>
</evidence>